<sequence>MRSISRTFSSFISPASPSRSSGRLQPFSNSSSSSLEIVIVSAPFRKHGPIQRYTEDRTLSYLATLVDEAPSKPPKYISETDPEAAWSVKDGPGRFSYETNYLIDTDHGIIVDVEATPARLSREITAAKAMLDRSADRHDFRPDRIAADGSYGTGQFLAWLWRRKITPHVPVLDRHHQTGGKYDIGYFQYDAERDSYT</sequence>
<dbReference type="Pfam" id="PF01609">
    <property type="entry name" value="DDE_Tnp_1"/>
    <property type="match status" value="1"/>
</dbReference>
<dbReference type="GO" id="GO:0003677">
    <property type="term" value="F:DNA binding"/>
    <property type="evidence" value="ECO:0007669"/>
    <property type="project" value="InterPro"/>
</dbReference>
<evidence type="ECO:0000313" key="3">
    <source>
        <dbReference type="EMBL" id="TKW64476.1"/>
    </source>
</evidence>
<feature type="domain" description="Transposase IS4-like" evidence="2">
    <location>
        <begin position="82"/>
        <end position="171"/>
    </location>
</feature>
<dbReference type="InterPro" id="IPR002559">
    <property type="entry name" value="Transposase_11"/>
</dbReference>
<comment type="caution">
    <text evidence="3">The sequence shown here is derived from an EMBL/GenBank/DDBJ whole genome shotgun (WGS) entry which is preliminary data.</text>
</comment>
<evidence type="ECO:0000313" key="4">
    <source>
        <dbReference type="Proteomes" id="UP000315344"/>
    </source>
</evidence>
<name>A0A533HYB5_PARDE</name>
<dbReference type="AlphaFoldDB" id="A0A533HYB5"/>
<dbReference type="GO" id="GO:0006313">
    <property type="term" value="P:DNA transposition"/>
    <property type="evidence" value="ECO:0007669"/>
    <property type="project" value="InterPro"/>
</dbReference>
<gene>
    <name evidence="3" type="ORF">DI616_18430</name>
</gene>
<proteinExistence type="predicted"/>
<feature type="compositionally biased region" description="Low complexity" evidence="1">
    <location>
        <begin position="1"/>
        <end position="21"/>
    </location>
</feature>
<evidence type="ECO:0000256" key="1">
    <source>
        <dbReference type="SAM" id="MobiDB-lite"/>
    </source>
</evidence>
<protein>
    <submittedName>
        <fullName evidence="3">Transposase</fullName>
    </submittedName>
</protein>
<feature type="region of interest" description="Disordered" evidence="1">
    <location>
        <begin position="1"/>
        <end position="29"/>
    </location>
</feature>
<dbReference type="EMBL" id="VAFL01000023">
    <property type="protein sequence ID" value="TKW64476.1"/>
    <property type="molecule type" value="Genomic_DNA"/>
</dbReference>
<accession>A0A533HYB5</accession>
<dbReference type="Proteomes" id="UP000315344">
    <property type="component" value="Unassembled WGS sequence"/>
</dbReference>
<dbReference type="GO" id="GO:0004803">
    <property type="term" value="F:transposase activity"/>
    <property type="evidence" value="ECO:0007669"/>
    <property type="project" value="InterPro"/>
</dbReference>
<reference evidence="3 4" key="1">
    <citation type="journal article" date="2017" name="Nat. Commun.">
        <title>In situ click chemistry generation of cyclooxygenase-2 inhibitors.</title>
        <authorList>
            <person name="Bhardwaj A."/>
            <person name="Kaur J."/>
            <person name="Wuest M."/>
            <person name="Wuest F."/>
        </authorList>
    </citation>
    <scope>NUCLEOTIDE SEQUENCE [LARGE SCALE GENOMIC DNA]</scope>
    <source>
        <strain evidence="3">S2_012_000_R3_94</strain>
    </source>
</reference>
<evidence type="ECO:0000259" key="2">
    <source>
        <dbReference type="Pfam" id="PF01609"/>
    </source>
</evidence>
<organism evidence="3 4">
    <name type="scientific">Paracoccus denitrificans</name>
    <dbReference type="NCBI Taxonomy" id="266"/>
    <lineage>
        <taxon>Bacteria</taxon>
        <taxon>Pseudomonadati</taxon>
        <taxon>Pseudomonadota</taxon>
        <taxon>Alphaproteobacteria</taxon>
        <taxon>Rhodobacterales</taxon>
        <taxon>Paracoccaceae</taxon>
        <taxon>Paracoccus</taxon>
    </lineage>
</organism>